<keyword evidence="2" id="KW-1133">Transmembrane helix</keyword>
<name>A0AAN6PB21_9PEZI</name>
<keyword evidence="2" id="KW-0472">Membrane</keyword>
<gene>
    <name evidence="3" type="ORF">C8A01DRAFT_49476</name>
</gene>
<organism evidence="3 4">
    <name type="scientific">Parachaetomium inaequale</name>
    <dbReference type="NCBI Taxonomy" id="2588326"/>
    <lineage>
        <taxon>Eukaryota</taxon>
        <taxon>Fungi</taxon>
        <taxon>Dikarya</taxon>
        <taxon>Ascomycota</taxon>
        <taxon>Pezizomycotina</taxon>
        <taxon>Sordariomycetes</taxon>
        <taxon>Sordariomycetidae</taxon>
        <taxon>Sordariales</taxon>
        <taxon>Chaetomiaceae</taxon>
        <taxon>Parachaetomium</taxon>
    </lineage>
</organism>
<accession>A0AAN6PB21</accession>
<dbReference type="EMBL" id="MU854497">
    <property type="protein sequence ID" value="KAK4034057.1"/>
    <property type="molecule type" value="Genomic_DNA"/>
</dbReference>
<protein>
    <submittedName>
        <fullName evidence="3">Uncharacterized protein</fullName>
    </submittedName>
</protein>
<feature type="transmembrane region" description="Helical" evidence="2">
    <location>
        <begin position="32"/>
        <end position="55"/>
    </location>
</feature>
<proteinExistence type="predicted"/>
<reference evidence="4" key="1">
    <citation type="journal article" date="2023" name="Mol. Phylogenet. Evol.">
        <title>Genome-scale phylogeny and comparative genomics of the fungal order Sordariales.</title>
        <authorList>
            <person name="Hensen N."/>
            <person name="Bonometti L."/>
            <person name="Westerberg I."/>
            <person name="Brannstrom I.O."/>
            <person name="Guillou S."/>
            <person name="Cros-Aarteil S."/>
            <person name="Calhoun S."/>
            <person name="Haridas S."/>
            <person name="Kuo A."/>
            <person name="Mondo S."/>
            <person name="Pangilinan J."/>
            <person name="Riley R."/>
            <person name="LaButti K."/>
            <person name="Andreopoulos B."/>
            <person name="Lipzen A."/>
            <person name="Chen C."/>
            <person name="Yan M."/>
            <person name="Daum C."/>
            <person name="Ng V."/>
            <person name="Clum A."/>
            <person name="Steindorff A."/>
            <person name="Ohm R.A."/>
            <person name="Martin F."/>
            <person name="Silar P."/>
            <person name="Natvig D.O."/>
            <person name="Lalanne C."/>
            <person name="Gautier V."/>
            <person name="Ament-Velasquez S.L."/>
            <person name="Kruys A."/>
            <person name="Hutchinson M.I."/>
            <person name="Powell A.J."/>
            <person name="Barry K."/>
            <person name="Miller A.N."/>
            <person name="Grigoriev I.V."/>
            <person name="Debuchy R."/>
            <person name="Gladieux P."/>
            <person name="Hiltunen Thoren M."/>
            <person name="Johannesson H."/>
        </authorList>
    </citation>
    <scope>NUCLEOTIDE SEQUENCE [LARGE SCALE GENOMIC DNA]</scope>
    <source>
        <strain evidence="4">CBS 284.82</strain>
    </source>
</reference>
<dbReference type="PANTHER" id="PTHR35895">
    <property type="entry name" value="CHROMOSOME 16, WHOLE GENOME SHOTGUN SEQUENCE"/>
    <property type="match status" value="1"/>
</dbReference>
<feature type="region of interest" description="Disordered" evidence="1">
    <location>
        <begin position="1"/>
        <end position="21"/>
    </location>
</feature>
<evidence type="ECO:0000313" key="4">
    <source>
        <dbReference type="Proteomes" id="UP001303115"/>
    </source>
</evidence>
<evidence type="ECO:0000256" key="1">
    <source>
        <dbReference type="SAM" id="MobiDB-lite"/>
    </source>
</evidence>
<dbReference type="PANTHER" id="PTHR35895:SF1">
    <property type="entry name" value="LIPID-BINDING SERUM GLYCOPROTEIN C-TERMINAL DOMAIN-CONTAINING PROTEIN"/>
    <property type="match status" value="1"/>
</dbReference>
<dbReference type="Pfam" id="PF12505">
    <property type="entry name" value="DUF3712"/>
    <property type="match status" value="1"/>
</dbReference>
<evidence type="ECO:0000256" key="2">
    <source>
        <dbReference type="SAM" id="Phobius"/>
    </source>
</evidence>
<dbReference type="InterPro" id="IPR022185">
    <property type="entry name" value="DUF3712"/>
</dbReference>
<comment type="caution">
    <text evidence="3">The sequence shown here is derived from an EMBL/GenBank/DDBJ whole genome shotgun (WGS) entry which is preliminary data.</text>
</comment>
<evidence type="ECO:0000313" key="3">
    <source>
        <dbReference type="EMBL" id="KAK4034057.1"/>
    </source>
</evidence>
<sequence>MSDVDKSAVTQAENSSDKPRRRGCLGHCAKFWWAYLIAVVVIVVIVVPVVLLVAVPKIAQQKIDDAELILDGLVVTNTQTQNLTIAINSTIKTDGSVHADIAAFDGVMYLEDHEPHTPFAKIKFPATTADALQAVNLTQFLPIEDVEALTVFNTWLLANETLRVTVEGDTHVRVSGIARDYPVTFKKTITMPGLKMLDGTVVNPDWISLKPDDNGNNFNATTIIPNRSRVSFELGNVTFHNYLLGEEVGTVYIDNLTLRPGMNNYTMRATIENNAVIKVLGAKPYCEEKGVLPFQIRGKTVVNNGQSLPYFADALAAHNQTIQIPIGDAVNKSLGVVIPCGGLGNGGGEKRGFSGLLF</sequence>
<dbReference type="GO" id="GO:0000329">
    <property type="term" value="C:fungal-type vacuole membrane"/>
    <property type="evidence" value="ECO:0007669"/>
    <property type="project" value="InterPro"/>
</dbReference>
<keyword evidence="4" id="KW-1185">Reference proteome</keyword>
<dbReference type="InterPro" id="IPR046368">
    <property type="entry name" value="Tag1"/>
</dbReference>
<dbReference type="AlphaFoldDB" id="A0AAN6PB21"/>
<keyword evidence="2" id="KW-0812">Transmembrane</keyword>
<dbReference type="Proteomes" id="UP001303115">
    <property type="component" value="Unassembled WGS sequence"/>
</dbReference>